<feature type="compositionally biased region" description="Pro residues" evidence="4">
    <location>
        <begin position="373"/>
        <end position="385"/>
    </location>
</feature>
<dbReference type="Pfam" id="PF00076">
    <property type="entry name" value="RRM_1"/>
    <property type="match status" value="1"/>
</dbReference>
<evidence type="ECO:0000259" key="5">
    <source>
        <dbReference type="PROSITE" id="PS50102"/>
    </source>
</evidence>
<dbReference type="PROSITE" id="PS50102">
    <property type="entry name" value="RRM"/>
    <property type="match status" value="1"/>
</dbReference>
<evidence type="ECO:0000313" key="6">
    <source>
        <dbReference type="EMBL" id="KAG1903620.1"/>
    </source>
</evidence>
<dbReference type="Pfam" id="PF14304">
    <property type="entry name" value="CSTF_C"/>
    <property type="match status" value="1"/>
</dbReference>
<name>A0AAD4ECH2_9AGAM</name>
<keyword evidence="3" id="KW-0694">RNA-binding</keyword>
<proteinExistence type="predicted"/>
<dbReference type="InterPro" id="IPR026896">
    <property type="entry name" value="CSTF_C"/>
</dbReference>
<reference evidence="6" key="1">
    <citation type="journal article" date="2020" name="New Phytol.">
        <title>Comparative genomics reveals dynamic genome evolution in host specialist ectomycorrhizal fungi.</title>
        <authorList>
            <person name="Lofgren L.A."/>
            <person name="Nguyen N.H."/>
            <person name="Vilgalys R."/>
            <person name="Ruytinx J."/>
            <person name="Liao H.L."/>
            <person name="Branco S."/>
            <person name="Kuo A."/>
            <person name="LaButti K."/>
            <person name="Lipzen A."/>
            <person name="Andreopoulos W."/>
            <person name="Pangilinan J."/>
            <person name="Riley R."/>
            <person name="Hundley H."/>
            <person name="Na H."/>
            <person name="Barry K."/>
            <person name="Grigoriev I.V."/>
            <person name="Stajich J.E."/>
            <person name="Kennedy P.G."/>
        </authorList>
    </citation>
    <scope>NUCLEOTIDE SEQUENCE</scope>
    <source>
        <strain evidence="6">FC203</strain>
    </source>
</reference>
<sequence length="452" mass="49590">MGYAASSTVSFRLPTRISNLQASLLSSSLEMSKVVFVGNVPYNMGEESHLSSIQYHSDRTFPQEQLIDVFKSVGQVVGFRLVFDRETGKPRGYGFCEFAGTSNLFFFSVHLDACLTSNRLFSAITPICASLDSPWHSVLLVSACVFAFCLEDHETAASAVRNLNNADVGGRPLRIDLADSDPFLEGKTTVRGELLDGSDPRGRWREHREQDRDRDRYDNIRDQPKSQDPNSFLSSLPPGVPITPGSTALDTISQTLATMSPAQLVEVLAQMKAFVITHPDQARALLVAHPQYAYALFQALLLNKIVDQSVLQRMLQATAGSGAAPGPGIPQQPHHQMQYQQSPPIHQPQPHMPPPMSGPPPASTAPASMFPHQQPPSHMPAPPPQQSWYRPPQHAVPPPHSAPMPDLNIDPAQRQMLMQVLSLTPDQINGLPPSEREAIQNLRNQFLGGIST</sequence>
<feature type="domain" description="RRM" evidence="5">
    <location>
        <begin position="33"/>
        <end position="180"/>
    </location>
</feature>
<dbReference type="PANTHER" id="PTHR45735:SF2">
    <property type="entry name" value="CLEAVAGE STIMULATION FACTOR SUBUNIT 2"/>
    <property type="match status" value="1"/>
</dbReference>
<dbReference type="GO" id="GO:0005847">
    <property type="term" value="C:mRNA cleavage and polyadenylation specificity factor complex"/>
    <property type="evidence" value="ECO:0007669"/>
    <property type="project" value="TreeGrafter"/>
</dbReference>
<dbReference type="InterPro" id="IPR035979">
    <property type="entry name" value="RBD_domain_sf"/>
</dbReference>
<dbReference type="Proteomes" id="UP001195769">
    <property type="component" value="Unassembled WGS sequence"/>
</dbReference>
<dbReference type="InterPro" id="IPR025742">
    <property type="entry name" value="CSTF2_hinge"/>
</dbReference>
<dbReference type="InterPro" id="IPR012677">
    <property type="entry name" value="Nucleotide-bd_a/b_plait_sf"/>
</dbReference>
<dbReference type="PANTHER" id="PTHR45735">
    <property type="entry name" value="CLEAVAGE STIMULATION FACTOR SUBUNIT 2"/>
    <property type="match status" value="1"/>
</dbReference>
<dbReference type="InterPro" id="IPR038192">
    <property type="entry name" value="CSTF_C_sf"/>
</dbReference>
<evidence type="ECO:0000313" key="7">
    <source>
        <dbReference type="Proteomes" id="UP001195769"/>
    </source>
</evidence>
<dbReference type="GeneID" id="64659840"/>
<dbReference type="GO" id="GO:0003729">
    <property type="term" value="F:mRNA binding"/>
    <property type="evidence" value="ECO:0007669"/>
    <property type="project" value="TreeGrafter"/>
</dbReference>
<organism evidence="6 7">
    <name type="scientific">Suillus fuscotomentosus</name>
    <dbReference type="NCBI Taxonomy" id="1912939"/>
    <lineage>
        <taxon>Eukaryota</taxon>
        <taxon>Fungi</taxon>
        <taxon>Dikarya</taxon>
        <taxon>Basidiomycota</taxon>
        <taxon>Agaricomycotina</taxon>
        <taxon>Agaricomycetes</taxon>
        <taxon>Agaricomycetidae</taxon>
        <taxon>Boletales</taxon>
        <taxon>Suillineae</taxon>
        <taxon>Suillaceae</taxon>
        <taxon>Suillus</taxon>
    </lineage>
</organism>
<keyword evidence="2" id="KW-0539">Nucleus</keyword>
<feature type="compositionally biased region" description="Low complexity" evidence="4">
    <location>
        <begin position="319"/>
        <end position="344"/>
    </location>
</feature>
<dbReference type="RefSeq" id="XP_041229195.1">
    <property type="nucleotide sequence ID" value="XM_041365542.1"/>
</dbReference>
<dbReference type="EMBL" id="JABBWK010000012">
    <property type="protein sequence ID" value="KAG1903620.1"/>
    <property type="molecule type" value="Genomic_DNA"/>
</dbReference>
<dbReference type="Gene3D" id="3.30.70.330">
    <property type="match status" value="1"/>
</dbReference>
<protein>
    <submittedName>
        <fullName evidence="6">Hinge domain of cleavage stimulation factor subunit 2-domain-containing protein</fullName>
    </submittedName>
</protein>
<feature type="region of interest" description="Disordered" evidence="4">
    <location>
        <begin position="195"/>
        <end position="240"/>
    </location>
</feature>
<feature type="region of interest" description="Disordered" evidence="4">
    <location>
        <begin position="319"/>
        <end position="400"/>
    </location>
</feature>
<gene>
    <name evidence="6" type="ORF">F5891DRAFT_1171372</name>
</gene>
<dbReference type="SUPFAM" id="SSF54928">
    <property type="entry name" value="RNA-binding domain, RBD"/>
    <property type="match status" value="2"/>
</dbReference>
<evidence type="ECO:0000256" key="2">
    <source>
        <dbReference type="ARBA" id="ARBA00023242"/>
    </source>
</evidence>
<dbReference type="GO" id="GO:0031124">
    <property type="term" value="P:mRNA 3'-end processing"/>
    <property type="evidence" value="ECO:0007669"/>
    <property type="project" value="InterPro"/>
</dbReference>
<dbReference type="Gene3D" id="1.25.40.630">
    <property type="match status" value="1"/>
</dbReference>
<evidence type="ECO:0000256" key="1">
    <source>
        <dbReference type="ARBA" id="ARBA00004123"/>
    </source>
</evidence>
<comment type="caution">
    <text evidence="6">The sequence shown here is derived from an EMBL/GenBank/DDBJ whole genome shotgun (WGS) entry which is preliminary data.</text>
</comment>
<evidence type="ECO:0000256" key="4">
    <source>
        <dbReference type="SAM" id="MobiDB-lite"/>
    </source>
</evidence>
<dbReference type="Gene3D" id="1.10.20.70">
    <property type="entry name" value="Transcription termination and cleavage factor, C-terminal domain"/>
    <property type="match status" value="1"/>
</dbReference>
<feature type="compositionally biased region" description="Pro residues" evidence="4">
    <location>
        <begin position="345"/>
        <end position="363"/>
    </location>
</feature>
<comment type="subcellular location">
    <subcellularLocation>
        <location evidence="1">Nucleus</location>
    </subcellularLocation>
</comment>
<dbReference type="InterPro" id="IPR000504">
    <property type="entry name" value="RRM_dom"/>
</dbReference>
<dbReference type="Pfam" id="PF14327">
    <property type="entry name" value="CSTF2_hinge"/>
    <property type="match status" value="1"/>
</dbReference>
<keyword evidence="7" id="KW-1185">Reference proteome</keyword>
<evidence type="ECO:0000256" key="3">
    <source>
        <dbReference type="PROSITE-ProRule" id="PRU00176"/>
    </source>
</evidence>
<dbReference type="AlphaFoldDB" id="A0AAD4ECH2"/>
<feature type="compositionally biased region" description="Basic and acidic residues" evidence="4">
    <location>
        <begin position="195"/>
        <end position="225"/>
    </location>
</feature>
<accession>A0AAD4ECH2</accession>